<gene>
    <name evidence="3" type="ORF">DILT_LOCUS1855</name>
</gene>
<dbReference type="EMBL" id="UYRU01015865">
    <property type="protein sequence ID" value="VDK51535.1"/>
    <property type="molecule type" value="Genomic_DNA"/>
</dbReference>
<evidence type="ECO:0000256" key="1">
    <source>
        <dbReference type="SAM" id="MobiDB-lite"/>
    </source>
</evidence>
<dbReference type="Proteomes" id="UP000281553">
    <property type="component" value="Unassembled WGS sequence"/>
</dbReference>
<sequence>QKPNPPNESEGQKPNPPNESEGQKPNPPNESEGQKPNPPNESEDLNSSMTSGALTVVMAQFSHISLLFSLLAKF</sequence>
<evidence type="ECO:0000313" key="3">
    <source>
        <dbReference type="EMBL" id="VDK51535.1"/>
    </source>
</evidence>
<proteinExistence type="predicted"/>
<protein>
    <submittedName>
        <fullName evidence="3">Uncharacterized protein</fullName>
    </submittedName>
</protein>
<feature type="transmembrane region" description="Helical" evidence="2">
    <location>
        <begin position="52"/>
        <end position="72"/>
    </location>
</feature>
<dbReference type="AlphaFoldDB" id="A0A3P6RCW3"/>
<name>A0A3P6RCW3_DIBLA</name>
<evidence type="ECO:0000313" key="4">
    <source>
        <dbReference type="Proteomes" id="UP000281553"/>
    </source>
</evidence>
<keyword evidence="2" id="KW-0472">Membrane</keyword>
<keyword evidence="4" id="KW-1185">Reference proteome</keyword>
<accession>A0A3P6RCW3</accession>
<organism evidence="3 4">
    <name type="scientific">Dibothriocephalus latus</name>
    <name type="common">Fish tapeworm</name>
    <name type="synonym">Diphyllobothrium latum</name>
    <dbReference type="NCBI Taxonomy" id="60516"/>
    <lineage>
        <taxon>Eukaryota</taxon>
        <taxon>Metazoa</taxon>
        <taxon>Spiralia</taxon>
        <taxon>Lophotrochozoa</taxon>
        <taxon>Platyhelminthes</taxon>
        <taxon>Cestoda</taxon>
        <taxon>Eucestoda</taxon>
        <taxon>Diphyllobothriidea</taxon>
        <taxon>Diphyllobothriidae</taxon>
        <taxon>Dibothriocephalus</taxon>
    </lineage>
</organism>
<keyword evidence="2" id="KW-0812">Transmembrane</keyword>
<feature type="region of interest" description="Disordered" evidence="1">
    <location>
        <begin position="1"/>
        <end position="48"/>
    </location>
</feature>
<feature type="non-terminal residue" evidence="3">
    <location>
        <position position="1"/>
    </location>
</feature>
<evidence type="ECO:0000256" key="2">
    <source>
        <dbReference type="SAM" id="Phobius"/>
    </source>
</evidence>
<keyword evidence="2" id="KW-1133">Transmembrane helix</keyword>
<reference evidence="3 4" key="1">
    <citation type="submission" date="2018-11" db="EMBL/GenBank/DDBJ databases">
        <authorList>
            <consortium name="Pathogen Informatics"/>
        </authorList>
    </citation>
    <scope>NUCLEOTIDE SEQUENCE [LARGE SCALE GENOMIC DNA]</scope>
</reference>